<dbReference type="GO" id="GO:0003677">
    <property type="term" value="F:DNA binding"/>
    <property type="evidence" value="ECO:0007669"/>
    <property type="project" value="InterPro"/>
</dbReference>
<dbReference type="GO" id="GO:0046685">
    <property type="term" value="P:response to arsenic-containing substance"/>
    <property type="evidence" value="ECO:0007669"/>
    <property type="project" value="InterPro"/>
</dbReference>
<dbReference type="AlphaFoldDB" id="D6SRA0"/>
<protein>
    <recommendedName>
        <fullName evidence="3">Arsenical resistance operon trans-acting repressor ArsD</fullName>
    </recommendedName>
</protein>
<dbReference type="Pfam" id="PF06953">
    <property type="entry name" value="ArsD"/>
    <property type="match status" value="1"/>
</dbReference>
<reference evidence="1" key="1">
    <citation type="submission" date="2010-05" db="EMBL/GenBank/DDBJ databases">
        <title>The draft genome of Desulfonatronospira thiodismutans ASO3-1.</title>
        <authorList>
            <consortium name="US DOE Joint Genome Institute (JGI-PGF)"/>
            <person name="Lucas S."/>
            <person name="Copeland A."/>
            <person name="Lapidus A."/>
            <person name="Cheng J.-F."/>
            <person name="Bruce D."/>
            <person name="Goodwin L."/>
            <person name="Pitluck S."/>
            <person name="Chertkov O."/>
            <person name="Brettin T."/>
            <person name="Detter J.C."/>
            <person name="Han C."/>
            <person name="Land M.L."/>
            <person name="Hauser L."/>
            <person name="Kyrpides N."/>
            <person name="Mikhailova N."/>
            <person name="Muyzer G."/>
            <person name="Woyke T."/>
        </authorList>
    </citation>
    <scope>NUCLEOTIDE SEQUENCE [LARGE SCALE GENOMIC DNA]</scope>
    <source>
        <strain evidence="1">ASO3-1</strain>
    </source>
</reference>
<gene>
    <name evidence="1" type="ORF">Dthio_PD0542</name>
</gene>
<organism evidence="1 2">
    <name type="scientific">Desulfonatronospira thiodismutans ASO3-1</name>
    <dbReference type="NCBI Taxonomy" id="555779"/>
    <lineage>
        <taxon>Bacteria</taxon>
        <taxon>Pseudomonadati</taxon>
        <taxon>Thermodesulfobacteriota</taxon>
        <taxon>Desulfovibrionia</taxon>
        <taxon>Desulfovibrionales</taxon>
        <taxon>Desulfonatronovibrionaceae</taxon>
        <taxon>Desulfonatronospira</taxon>
    </lineage>
</organism>
<proteinExistence type="predicted"/>
<dbReference type="EMBL" id="ACJN02000003">
    <property type="protein sequence ID" value="EFI33216.1"/>
    <property type="molecule type" value="Genomic_DNA"/>
</dbReference>
<evidence type="ECO:0008006" key="3">
    <source>
        <dbReference type="Google" id="ProtNLM"/>
    </source>
</evidence>
<evidence type="ECO:0000313" key="2">
    <source>
        <dbReference type="Proteomes" id="UP000005496"/>
    </source>
</evidence>
<comment type="caution">
    <text evidence="1">The sequence shown here is derived from an EMBL/GenBank/DDBJ whole genome shotgun (WGS) entry which is preliminary data.</text>
</comment>
<name>D6SRA0_9BACT</name>
<evidence type="ECO:0000313" key="1">
    <source>
        <dbReference type="EMBL" id="EFI33216.1"/>
    </source>
</evidence>
<sequence length="96" mass="10850">MACACTPGSPAGDRKTQRLQDALLELQNDFNVSCMVYALNMHLQQFRSRPELAGILQNQGKKGLPVIFINDRLCFQGEYPDRAQLEEALKKYGDNF</sequence>
<dbReference type="GO" id="GO:0045892">
    <property type="term" value="P:negative regulation of DNA-templated transcription"/>
    <property type="evidence" value="ECO:0007669"/>
    <property type="project" value="InterPro"/>
</dbReference>
<accession>D6SRA0</accession>
<dbReference type="InterPro" id="IPR010712">
    <property type="entry name" value="Arsenical-R_ArsD"/>
</dbReference>
<dbReference type="Gene3D" id="3.40.30.10">
    <property type="entry name" value="Glutaredoxin"/>
    <property type="match status" value="1"/>
</dbReference>
<dbReference type="eggNOG" id="ENOG502ZVX0">
    <property type="taxonomic scope" value="Bacteria"/>
</dbReference>
<keyword evidence="2" id="KW-1185">Reference proteome</keyword>
<dbReference type="Proteomes" id="UP000005496">
    <property type="component" value="Unassembled WGS sequence"/>
</dbReference>